<keyword evidence="14" id="KW-1185">Reference proteome</keyword>
<accession>A0A8J2LLN5</accession>
<evidence type="ECO:0008006" key="15">
    <source>
        <dbReference type="Google" id="ProtNLM"/>
    </source>
</evidence>
<evidence type="ECO:0000313" key="14">
    <source>
        <dbReference type="Proteomes" id="UP000708208"/>
    </source>
</evidence>
<protein>
    <recommendedName>
        <fullName evidence="15">Cytochrome P450</fullName>
    </recommendedName>
</protein>
<keyword evidence="7" id="KW-0256">Endoplasmic reticulum</keyword>
<evidence type="ECO:0000256" key="2">
    <source>
        <dbReference type="ARBA" id="ARBA00004524"/>
    </source>
</evidence>
<keyword evidence="8" id="KW-0492">Microsome</keyword>
<dbReference type="GO" id="GO:0016705">
    <property type="term" value="F:oxidoreductase activity, acting on paired donors, with incorporation or reduction of molecular oxygen"/>
    <property type="evidence" value="ECO:0007669"/>
    <property type="project" value="InterPro"/>
</dbReference>
<keyword evidence="5" id="KW-0349">Heme</keyword>
<keyword evidence="11 12" id="KW-0472">Membrane</keyword>
<evidence type="ECO:0000256" key="6">
    <source>
        <dbReference type="ARBA" id="ARBA00022723"/>
    </source>
</evidence>
<name>A0A8J2LLN5_9HEXA</name>
<keyword evidence="12" id="KW-0812">Transmembrane</keyword>
<feature type="transmembrane region" description="Helical" evidence="12">
    <location>
        <begin position="12"/>
        <end position="34"/>
    </location>
</feature>
<dbReference type="Proteomes" id="UP000708208">
    <property type="component" value="Unassembled WGS sequence"/>
</dbReference>
<dbReference type="InterPro" id="IPR001128">
    <property type="entry name" value="Cyt_P450"/>
</dbReference>
<keyword evidence="6" id="KW-0479">Metal-binding</keyword>
<evidence type="ECO:0000256" key="10">
    <source>
        <dbReference type="ARBA" id="ARBA00023004"/>
    </source>
</evidence>
<comment type="cofactor">
    <cofactor evidence="1">
        <name>heme</name>
        <dbReference type="ChEBI" id="CHEBI:30413"/>
    </cofactor>
</comment>
<evidence type="ECO:0000256" key="12">
    <source>
        <dbReference type="SAM" id="Phobius"/>
    </source>
</evidence>
<keyword evidence="10" id="KW-0408">Iron</keyword>
<feature type="non-terminal residue" evidence="13">
    <location>
        <position position="175"/>
    </location>
</feature>
<gene>
    <name evidence="13" type="ORF">AFUS01_LOCUS42101</name>
</gene>
<evidence type="ECO:0000313" key="13">
    <source>
        <dbReference type="EMBL" id="CAG7832417.1"/>
    </source>
</evidence>
<proteinExistence type="inferred from homology"/>
<dbReference type="EMBL" id="CAJVCH010564981">
    <property type="protein sequence ID" value="CAG7832417.1"/>
    <property type="molecule type" value="Genomic_DNA"/>
</dbReference>
<keyword evidence="9" id="KW-0560">Oxidoreductase</keyword>
<comment type="caution">
    <text evidence="13">The sequence shown here is derived from an EMBL/GenBank/DDBJ whole genome shotgun (WGS) entry which is preliminary data.</text>
</comment>
<dbReference type="GO" id="GO:0005506">
    <property type="term" value="F:iron ion binding"/>
    <property type="evidence" value="ECO:0007669"/>
    <property type="project" value="InterPro"/>
</dbReference>
<evidence type="ECO:0000256" key="4">
    <source>
        <dbReference type="ARBA" id="ARBA00010617"/>
    </source>
</evidence>
<dbReference type="PANTHER" id="PTHR24291:SF189">
    <property type="entry name" value="CYTOCHROME P450 4C3-RELATED"/>
    <property type="match status" value="1"/>
</dbReference>
<reference evidence="13" key="1">
    <citation type="submission" date="2021-06" db="EMBL/GenBank/DDBJ databases">
        <authorList>
            <person name="Hodson N. C."/>
            <person name="Mongue J. A."/>
            <person name="Jaron S. K."/>
        </authorList>
    </citation>
    <scope>NUCLEOTIDE SEQUENCE</scope>
</reference>
<dbReference type="GO" id="GO:0005789">
    <property type="term" value="C:endoplasmic reticulum membrane"/>
    <property type="evidence" value="ECO:0007669"/>
    <property type="project" value="UniProtKB-SubCell"/>
</dbReference>
<evidence type="ECO:0000256" key="5">
    <source>
        <dbReference type="ARBA" id="ARBA00022617"/>
    </source>
</evidence>
<comment type="similarity">
    <text evidence="4">Belongs to the cytochrome P450 family.</text>
</comment>
<keyword evidence="12" id="KW-1133">Transmembrane helix</keyword>
<sequence>MALWLIATSLLSSMNLSLTEVLLFISITFLIYYLRKETRSYKFVTSFPGPKILPIIGQILDLPPPSKLLKVAVEHQIKYGTRMPLVCGPLQVLWLTHPNDVAKVLSSRDRTTDKVWLYPKIFGEWLGTSLFNTTGKEYFVRRKMIMPAFNFGILENFYSIFNRNSQVLVDILKDK</sequence>
<dbReference type="Pfam" id="PF00067">
    <property type="entry name" value="p450"/>
    <property type="match status" value="1"/>
</dbReference>
<evidence type="ECO:0000256" key="3">
    <source>
        <dbReference type="ARBA" id="ARBA00004586"/>
    </source>
</evidence>
<dbReference type="InterPro" id="IPR050196">
    <property type="entry name" value="Cytochrome_P450_Monoox"/>
</dbReference>
<evidence type="ECO:0000256" key="11">
    <source>
        <dbReference type="ARBA" id="ARBA00023136"/>
    </source>
</evidence>
<organism evidence="13 14">
    <name type="scientific">Allacma fusca</name>
    <dbReference type="NCBI Taxonomy" id="39272"/>
    <lineage>
        <taxon>Eukaryota</taxon>
        <taxon>Metazoa</taxon>
        <taxon>Ecdysozoa</taxon>
        <taxon>Arthropoda</taxon>
        <taxon>Hexapoda</taxon>
        <taxon>Collembola</taxon>
        <taxon>Symphypleona</taxon>
        <taxon>Sminthuridae</taxon>
        <taxon>Allacma</taxon>
    </lineage>
</organism>
<dbReference type="PANTHER" id="PTHR24291">
    <property type="entry name" value="CYTOCHROME P450 FAMILY 4"/>
    <property type="match status" value="1"/>
</dbReference>
<comment type="subcellular location">
    <subcellularLocation>
        <location evidence="3">Endoplasmic reticulum membrane</location>
    </subcellularLocation>
    <subcellularLocation>
        <location evidence="2">Microsome membrane</location>
    </subcellularLocation>
</comment>
<evidence type="ECO:0000256" key="7">
    <source>
        <dbReference type="ARBA" id="ARBA00022824"/>
    </source>
</evidence>
<dbReference type="GO" id="GO:0020037">
    <property type="term" value="F:heme binding"/>
    <property type="evidence" value="ECO:0007669"/>
    <property type="project" value="InterPro"/>
</dbReference>
<dbReference type="AlphaFoldDB" id="A0A8J2LLN5"/>
<evidence type="ECO:0000256" key="1">
    <source>
        <dbReference type="ARBA" id="ARBA00001971"/>
    </source>
</evidence>
<dbReference type="GO" id="GO:0004497">
    <property type="term" value="F:monooxygenase activity"/>
    <property type="evidence" value="ECO:0007669"/>
    <property type="project" value="InterPro"/>
</dbReference>
<evidence type="ECO:0000256" key="9">
    <source>
        <dbReference type="ARBA" id="ARBA00023002"/>
    </source>
</evidence>
<dbReference type="OrthoDB" id="1470350at2759"/>
<evidence type="ECO:0000256" key="8">
    <source>
        <dbReference type="ARBA" id="ARBA00022848"/>
    </source>
</evidence>